<sequence>MFPGPASSAGRTNDDLEGPAPTGRPSSAEVGTALAAAVRAGWIGDLPLPGSGDSAARFAAFARTCAADVTLGRLVEAHADAVAILAELDDGGATASWAGQEACWGVWAAEHPAATLSAAPTSSAGPEAGPGRVAPDASWRVSGAKAWCSGAPFLTHALVTAAAADGNRLLAVSLAEPGVRVADDAWAFSGMRASGTSTVTFDEVAARPVGPPGAYLERPGFWHGAVGVAACWFGGAVGVARALSGAAGRRELDPHALAHLGAVDAELGAAASLLREAAAQIDADPGDEAGQAQRRALRVRAVVERAADEVLRRVGRALGPGPLVGDLEHARRVEDLTIYLRQSHAERDLATLGGLVAAGEPGWC</sequence>
<organism evidence="3 4">
    <name type="scientific">Pseudofrankia inefficax (strain DSM 45817 / CECT 9037 / DDB 130130 / EuI1c)</name>
    <name type="common">Frankia inefficax</name>
    <dbReference type="NCBI Taxonomy" id="298654"/>
    <lineage>
        <taxon>Bacteria</taxon>
        <taxon>Bacillati</taxon>
        <taxon>Actinomycetota</taxon>
        <taxon>Actinomycetes</taxon>
        <taxon>Frankiales</taxon>
        <taxon>Frankiaceae</taxon>
        <taxon>Pseudofrankia</taxon>
    </lineage>
</organism>
<evidence type="ECO:0000313" key="3">
    <source>
        <dbReference type="EMBL" id="ADP84513.1"/>
    </source>
</evidence>
<feature type="domain" description="Acyl-CoA oxidase/dehydrogenase middle" evidence="2">
    <location>
        <begin position="136"/>
        <end position="204"/>
    </location>
</feature>
<dbReference type="AlphaFoldDB" id="E3J8H9"/>
<dbReference type="InterPro" id="IPR006091">
    <property type="entry name" value="Acyl-CoA_Oxase/DH_mid-dom"/>
</dbReference>
<dbReference type="InterPro" id="IPR046373">
    <property type="entry name" value="Acyl-CoA_Oxase/DH_mid-dom_sf"/>
</dbReference>
<dbReference type="EMBL" id="CP002299">
    <property type="protein sequence ID" value="ADP84513.1"/>
    <property type="molecule type" value="Genomic_DNA"/>
</dbReference>
<dbReference type="InterPro" id="IPR009100">
    <property type="entry name" value="AcylCoA_DH/oxidase_NM_dom_sf"/>
</dbReference>
<gene>
    <name evidence="3" type="ordered locus">FraEuI1c_6537</name>
</gene>
<feature type="region of interest" description="Disordered" evidence="1">
    <location>
        <begin position="1"/>
        <end position="28"/>
    </location>
</feature>
<reference evidence="3 4" key="1">
    <citation type="submission" date="2010-10" db="EMBL/GenBank/DDBJ databases">
        <title>Complete sequence of Frankia sp. EuI1c.</title>
        <authorList>
            <consortium name="US DOE Joint Genome Institute"/>
            <person name="Lucas S."/>
            <person name="Copeland A."/>
            <person name="Lapidus A."/>
            <person name="Cheng J.-F."/>
            <person name="Bruce D."/>
            <person name="Goodwin L."/>
            <person name="Pitluck S."/>
            <person name="Chertkov O."/>
            <person name="Detter J.C."/>
            <person name="Han C."/>
            <person name="Tapia R."/>
            <person name="Land M."/>
            <person name="Hauser L."/>
            <person name="Jeffries C."/>
            <person name="Kyrpides N."/>
            <person name="Ivanova N."/>
            <person name="Mikhailova N."/>
            <person name="Beauchemin N."/>
            <person name="Sen A."/>
            <person name="Sur S.A."/>
            <person name="Gtari M."/>
            <person name="Wall L."/>
            <person name="Tisa L."/>
            <person name="Woyke T."/>
        </authorList>
    </citation>
    <scope>NUCLEOTIDE SEQUENCE [LARGE SCALE GENOMIC DNA]</scope>
    <source>
        <strain evidence="4">DSM 45817 / CECT 9037 / EuI1c</strain>
    </source>
</reference>
<keyword evidence="4" id="KW-1185">Reference proteome</keyword>
<dbReference type="eggNOG" id="COG1960">
    <property type="taxonomic scope" value="Bacteria"/>
</dbReference>
<evidence type="ECO:0000259" key="2">
    <source>
        <dbReference type="Pfam" id="PF02770"/>
    </source>
</evidence>
<dbReference type="Proteomes" id="UP000002484">
    <property type="component" value="Chromosome"/>
</dbReference>
<dbReference type="Gene3D" id="2.40.110.10">
    <property type="entry name" value="Butyryl-CoA Dehydrogenase, subunit A, domain 2"/>
    <property type="match status" value="1"/>
</dbReference>
<accession>E3J8H9</accession>
<dbReference type="GO" id="GO:0016627">
    <property type="term" value="F:oxidoreductase activity, acting on the CH-CH group of donors"/>
    <property type="evidence" value="ECO:0007669"/>
    <property type="project" value="InterPro"/>
</dbReference>
<dbReference type="SUPFAM" id="SSF56645">
    <property type="entry name" value="Acyl-CoA dehydrogenase NM domain-like"/>
    <property type="match status" value="1"/>
</dbReference>
<evidence type="ECO:0000256" key="1">
    <source>
        <dbReference type="SAM" id="MobiDB-lite"/>
    </source>
</evidence>
<dbReference type="HOGENOM" id="CLU_058409_1_0_11"/>
<name>E3J8H9_PSEI1</name>
<protein>
    <submittedName>
        <fullName evidence="3">Acyl-CoA dehydrogenase</fullName>
    </submittedName>
</protein>
<dbReference type="Pfam" id="PF02770">
    <property type="entry name" value="Acyl-CoA_dh_M"/>
    <property type="match status" value="1"/>
</dbReference>
<evidence type="ECO:0000313" key="4">
    <source>
        <dbReference type="Proteomes" id="UP000002484"/>
    </source>
</evidence>
<dbReference type="InParanoid" id="E3J8H9"/>
<dbReference type="STRING" id="298654.FraEuI1c_6537"/>
<proteinExistence type="predicted"/>
<dbReference type="KEGG" id="fri:FraEuI1c_6537"/>